<dbReference type="EMBL" id="JAWJWF010000005">
    <property type="protein sequence ID" value="KAK6631944.1"/>
    <property type="molecule type" value="Genomic_DNA"/>
</dbReference>
<dbReference type="Gene3D" id="3.40.50.11960">
    <property type="match status" value="1"/>
</dbReference>
<protein>
    <recommendedName>
        <fullName evidence="3">Alpha-and gamma-adaptin-binding protein p34</fullName>
    </recommendedName>
</protein>
<dbReference type="Proteomes" id="UP001359485">
    <property type="component" value="Unassembled WGS sequence"/>
</dbReference>
<accession>A0ABR1AZF6</accession>
<reference evidence="1 2" key="1">
    <citation type="submission" date="2023-09" db="EMBL/GenBank/DDBJ databases">
        <title>Genomes of two closely related lineages of the louse Polyplax serrata with different host specificities.</title>
        <authorList>
            <person name="Martinu J."/>
            <person name="Tarabai H."/>
            <person name="Stefka J."/>
            <person name="Hypsa V."/>
        </authorList>
    </citation>
    <scope>NUCLEOTIDE SEQUENCE [LARGE SCALE GENOMIC DNA]</scope>
    <source>
        <strain evidence="1">98ZLc_SE</strain>
    </source>
</reference>
<evidence type="ECO:0000313" key="2">
    <source>
        <dbReference type="Proteomes" id="UP001359485"/>
    </source>
</evidence>
<dbReference type="InterPro" id="IPR019341">
    <property type="entry name" value="Alpha/Gamma-adaptin-bd_p34"/>
</dbReference>
<dbReference type="PANTHER" id="PTHR14659:SF1">
    <property type="entry name" value="ALPHA- AND GAMMA-ADAPTIN-BINDING PROTEIN P34"/>
    <property type="match status" value="1"/>
</dbReference>
<dbReference type="Pfam" id="PF10199">
    <property type="entry name" value="Adaptin_binding"/>
    <property type="match status" value="1"/>
</dbReference>
<comment type="caution">
    <text evidence="1">The sequence shown here is derived from an EMBL/GenBank/DDBJ whole genome shotgun (WGS) entry which is preliminary data.</text>
</comment>
<dbReference type="PANTHER" id="PTHR14659">
    <property type="entry name" value="ALPHA- AND GAMMA-ADAPTIN-BINDING PROTEIN P34"/>
    <property type="match status" value="1"/>
</dbReference>
<organism evidence="1 2">
    <name type="scientific">Polyplax serrata</name>
    <name type="common">Common mouse louse</name>
    <dbReference type="NCBI Taxonomy" id="468196"/>
    <lineage>
        <taxon>Eukaryota</taxon>
        <taxon>Metazoa</taxon>
        <taxon>Ecdysozoa</taxon>
        <taxon>Arthropoda</taxon>
        <taxon>Hexapoda</taxon>
        <taxon>Insecta</taxon>
        <taxon>Pterygota</taxon>
        <taxon>Neoptera</taxon>
        <taxon>Paraneoptera</taxon>
        <taxon>Psocodea</taxon>
        <taxon>Troctomorpha</taxon>
        <taxon>Phthiraptera</taxon>
        <taxon>Anoplura</taxon>
        <taxon>Polyplacidae</taxon>
        <taxon>Polyplax</taxon>
    </lineage>
</organism>
<keyword evidence="2" id="KW-1185">Reference proteome</keyword>
<evidence type="ECO:0008006" key="3">
    <source>
        <dbReference type="Google" id="ProtNLM"/>
    </source>
</evidence>
<name>A0ABR1AZF6_POLSC</name>
<gene>
    <name evidence="1" type="ORF">RUM44_006974</name>
</gene>
<evidence type="ECO:0000313" key="1">
    <source>
        <dbReference type="EMBL" id="KAK6631944.1"/>
    </source>
</evidence>
<sequence length="274" mass="30894">MADVPSVLFMSCTDAHPDDIIKIFLDVEHLPEKVYIEGEIYAFPWKIDNKYYTAEVYLCPFPNAASSNDKFAESVNAVILYFDNSKHDTLEKIEASLSLIEQYSPEIKILATKSISNNVAPGGGCTKRIIVEWCVGKGFELVELEPNVDEEDSSLEDDTFEETGVKRIIQALDAHVWPNLVMKNSNSQVKGTKHPENQSNFARLRQKLGLDESLDEMLNDDDNDDDFSQLFSQLSTMKERVSALSETDRKDAAEQVVKAFWKAMGGDDSEFMDN</sequence>
<proteinExistence type="predicted"/>